<reference evidence="4 5" key="1">
    <citation type="submission" date="2016-10" db="EMBL/GenBank/DDBJ databases">
        <authorList>
            <person name="de Groot N.N."/>
        </authorList>
    </citation>
    <scope>NUCLEOTIDE SEQUENCE [LARGE SCALE GENOMIC DNA]</scope>
    <source>
        <strain evidence="4 5">CGMCC 4.3510</strain>
    </source>
</reference>
<dbReference type="Pfam" id="PF00702">
    <property type="entry name" value="Hydrolase"/>
    <property type="match status" value="1"/>
</dbReference>
<dbReference type="STRING" id="380248.SAMN05216251_121134"/>
<evidence type="ECO:0000313" key="5">
    <source>
        <dbReference type="Proteomes" id="UP000199323"/>
    </source>
</evidence>
<organism evidence="4 5">
    <name type="scientific">Actinacidiphila alni</name>
    <dbReference type="NCBI Taxonomy" id="380248"/>
    <lineage>
        <taxon>Bacteria</taxon>
        <taxon>Bacillati</taxon>
        <taxon>Actinomycetota</taxon>
        <taxon>Actinomycetes</taxon>
        <taxon>Kitasatosporales</taxon>
        <taxon>Streptomycetaceae</taxon>
        <taxon>Actinacidiphila</taxon>
    </lineage>
</organism>
<proteinExistence type="predicted"/>
<dbReference type="GO" id="GO:0016787">
    <property type="term" value="F:hydrolase activity"/>
    <property type="evidence" value="ECO:0007669"/>
    <property type="project" value="UniProtKB-KW"/>
</dbReference>
<accession>A0A1I2KAH2</accession>
<keyword evidence="3" id="KW-0460">Magnesium</keyword>
<dbReference type="RefSeq" id="WP_093716611.1">
    <property type="nucleotide sequence ID" value="NZ_FONG01000021.1"/>
</dbReference>
<dbReference type="SFLD" id="SFLDG01129">
    <property type="entry name" value="C1.5:_HAD__Beta-PGM__Phosphata"/>
    <property type="match status" value="1"/>
</dbReference>
<dbReference type="InterPro" id="IPR006439">
    <property type="entry name" value="HAD-SF_hydro_IA"/>
</dbReference>
<sequence>MPIRAVLWDIDDTIFDYGSADRGGLRAHLATEGLPAGCASVDAAVLRWGELTELHWARFSAGECDFDQQRRDRVRDFLRLPLTDAEAEEWFGRHLTHYEAAWSLFPDTVPALDLLTPGYRHAVLSNSAFVHQDRKLRALGVRDRFEVLLCAAELGVSKPDAAAFHAACEALELAPHEVAYVGNEPDIDARGAADAGLLGIWLDRRDIGGRPDLTRVTGLAELPDLLRGDTRFGAVSRIG</sequence>
<dbReference type="InterPro" id="IPR023214">
    <property type="entry name" value="HAD_sf"/>
</dbReference>
<dbReference type="Proteomes" id="UP000199323">
    <property type="component" value="Unassembled WGS sequence"/>
</dbReference>
<dbReference type="EMBL" id="FONG01000021">
    <property type="protein sequence ID" value="SFF62227.1"/>
    <property type="molecule type" value="Genomic_DNA"/>
</dbReference>
<evidence type="ECO:0000256" key="1">
    <source>
        <dbReference type="ARBA" id="ARBA00001946"/>
    </source>
</evidence>
<dbReference type="PRINTS" id="PR00413">
    <property type="entry name" value="HADHALOGNASE"/>
</dbReference>
<keyword evidence="5" id="KW-1185">Reference proteome</keyword>
<dbReference type="Gene3D" id="3.40.50.1000">
    <property type="entry name" value="HAD superfamily/HAD-like"/>
    <property type="match status" value="1"/>
</dbReference>
<dbReference type="SUPFAM" id="SSF56784">
    <property type="entry name" value="HAD-like"/>
    <property type="match status" value="1"/>
</dbReference>
<comment type="cofactor">
    <cofactor evidence="1">
        <name>Mg(2+)</name>
        <dbReference type="ChEBI" id="CHEBI:18420"/>
    </cofactor>
</comment>
<dbReference type="SFLD" id="SFLDS00003">
    <property type="entry name" value="Haloacid_Dehalogenase"/>
    <property type="match status" value="1"/>
</dbReference>
<dbReference type="GO" id="GO:0044281">
    <property type="term" value="P:small molecule metabolic process"/>
    <property type="evidence" value="ECO:0007669"/>
    <property type="project" value="UniProtKB-ARBA"/>
</dbReference>
<evidence type="ECO:0000256" key="3">
    <source>
        <dbReference type="ARBA" id="ARBA00022842"/>
    </source>
</evidence>
<dbReference type="AlphaFoldDB" id="A0A1I2KAH2"/>
<dbReference type="InterPro" id="IPR036412">
    <property type="entry name" value="HAD-like_sf"/>
</dbReference>
<evidence type="ECO:0000313" key="4">
    <source>
        <dbReference type="EMBL" id="SFF62227.1"/>
    </source>
</evidence>
<dbReference type="PANTHER" id="PTHR46470">
    <property type="entry name" value="N-ACYLNEURAMINATE-9-PHOSPHATASE"/>
    <property type="match status" value="1"/>
</dbReference>
<protein>
    <submittedName>
        <fullName evidence="4">Putative hydrolase of the HAD superfamily</fullName>
    </submittedName>
</protein>
<name>A0A1I2KAH2_9ACTN</name>
<dbReference type="PANTHER" id="PTHR46470:SF4">
    <property type="entry name" value="5-AMINO-6-(5-PHOSPHO-D-RIBITYLAMINO)URACIL PHOSPHATASE YIGB"/>
    <property type="match status" value="1"/>
</dbReference>
<keyword evidence="2 4" id="KW-0378">Hydrolase</keyword>
<evidence type="ECO:0000256" key="2">
    <source>
        <dbReference type="ARBA" id="ARBA00022801"/>
    </source>
</evidence>
<dbReference type="InterPro" id="IPR051400">
    <property type="entry name" value="HAD-like_hydrolase"/>
</dbReference>
<dbReference type="OrthoDB" id="9810501at2"/>
<dbReference type="NCBIfam" id="TIGR01549">
    <property type="entry name" value="HAD-SF-IA-v1"/>
    <property type="match status" value="1"/>
</dbReference>
<gene>
    <name evidence="4" type="ORF">SAMN05216251_121134</name>
</gene>
<dbReference type="Gene3D" id="1.20.120.1600">
    <property type="match status" value="1"/>
</dbReference>